<dbReference type="RefSeq" id="WP_135190115.1">
    <property type="nucleotide sequence ID" value="NZ_SPUM01000081.1"/>
</dbReference>
<proteinExistence type="predicted"/>
<dbReference type="AlphaFoldDB" id="A0A4Y9SZ86"/>
<dbReference type="OrthoDB" id="8722129at2"/>
<name>A0A4Y9SZ86_9BURK</name>
<evidence type="ECO:0000313" key="5">
    <source>
        <dbReference type="EMBL" id="TFW31775.1"/>
    </source>
</evidence>
<feature type="transmembrane region" description="Helical" evidence="2">
    <location>
        <begin position="12"/>
        <end position="29"/>
    </location>
</feature>
<dbReference type="InterPro" id="IPR041290">
    <property type="entry name" value="Tli4_C"/>
</dbReference>
<accession>A0A4Y9SZ86</accession>
<dbReference type="Pfam" id="PF18426">
    <property type="entry name" value="Tli4_C"/>
    <property type="match status" value="1"/>
</dbReference>
<evidence type="ECO:0000259" key="3">
    <source>
        <dbReference type="Pfam" id="PF18426"/>
    </source>
</evidence>
<gene>
    <name evidence="5" type="ORF">E4O92_12570</name>
</gene>
<reference evidence="5 6" key="1">
    <citation type="submission" date="2019-03" db="EMBL/GenBank/DDBJ databases">
        <title>Draft genome of Massilia hortus sp. nov., a novel bacterial species of the Oxalobacteraceae family.</title>
        <authorList>
            <person name="Peta V."/>
            <person name="Raths R."/>
            <person name="Bucking H."/>
        </authorList>
    </citation>
    <scope>NUCLEOTIDE SEQUENCE [LARGE SCALE GENOMIC DNA]</scope>
    <source>
        <strain evidence="5 6">ONC3</strain>
    </source>
</reference>
<evidence type="ECO:0000256" key="2">
    <source>
        <dbReference type="SAM" id="Phobius"/>
    </source>
</evidence>
<dbReference type="InterPro" id="IPR040761">
    <property type="entry name" value="Tli4_N"/>
</dbReference>
<comment type="caution">
    <text evidence="5">The sequence shown here is derived from an EMBL/GenBank/DDBJ whole genome shotgun (WGS) entry which is preliminary data.</text>
</comment>
<feature type="domain" description="Tle cognate immunity protein 4 C-terminal" evidence="3">
    <location>
        <begin position="197"/>
        <end position="358"/>
    </location>
</feature>
<organism evidence="5 6">
    <name type="scientific">Massilia horti</name>
    <dbReference type="NCBI Taxonomy" id="2562153"/>
    <lineage>
        <taxon>Bacteria</taxon>
        <taxon>Pseudomonadati</taxon>
        <taxon>Pseudomonadota</taxon>
        <taxon>Betaproteobacteria</taxon>
        <taxon>Burkholderiales</taxon>
        <taxon>Oxalobacteraceae</taxon>
        <taxon>Telluria group</taxon>
        <taxon>Massilia</taxon>
    </lineage>
</organism>
<feature type="region of interest" description="Disordered" evidence="1">
    <location>
        <begin position="548"/>
        <end position="591"/>
    </location>
</feature>
<dbReference type="Pfam" id="PF18443">
    <property type="entry name" value="Tli4_N"/>
    <property type="match status" value="1"/>
</dbReference>
<dbReference type="EMBL" id="SPUM01000081">
    <property type="protein sequence ID" value="TFW31775.1"/>
    <property type="molecule type" value="Genomic_DNA"/>
</dbReference>
<keyword evidence="2" id="KW-1133">Transmembrane helix</keyword>
<feature type="compositionally biased region" description="Basic and acidic residues" evidence="1">
    <location>
        <begin position="580"/>
        <end position="591"/>
    </location>
</feature>
<evidence type="ECO:0008006" key="7">
    <source>
        <dbReference type="Google" id="ProtNLM"/>
    </source>
</evidence>
<sequence>MSPLRETTRGELFAFLVVVLVIIPAGAYLCQKMQAHGLTMEVEQMTGKLQSMKTRTVCFGRFLVDVPSDAELSYRAARVAGWSIEIDPSESDAAFDERLESMNARLRNAKNERDMPSLESSSIIEHDGLRGRLFQYGREWTKVRRSGQKVEIVDVSADAMVRGNSLSVAFSRRSVPLEQIGGLAQQIKQVRTLAPDEIPTEPGFCYGGLLVKDPLTSEQAETVTMFIHLKSHPDISFYMTTAAGTRPDPETLLQRDDKNTAYREFPGQFHTLRRGKRTLGDLAGEEILQRVTERNGTVAQSFCWELTGSEDNVYLPFLYFELGSGYGEDDRSVNSSMKDAEMIALWDRILSSLRVRPTGGAKPKAEPPIPPQLNTQALANTPCPASGLWKCGDGGNGVVVENGDIQHFEKGVRMPQAVLLAPPTLAQRLTGQRTRFKNRSATVWTLVGRRATARPFGTSETTMTSASGTGSTIELGTIAATGERCPASGWWICAEPGALDNTQWFRQGDLLPTATFPLPRTWFEQLRREPAAYTTRSVWKLLRHAPAPTNPSSDLEAASGNIAAVLPDQQGEQEASPTKADADSTKGRGHA</sequence>
<keyword evidence="2" id="KW-0812">Transmembrane</keyword>
<dbReference type="Proteomes" id="UP000297258">
    <property type="component" value="Unassembled WGS sequence"/>
</dbReference>
<protein>
    <recommendedName>
        <fullName evidence="7">Tle cognate immunity protein 4 C-terminal domain-containing protein</fullName>
    </recommendedName>
</protein>
<keyword evidence="2" id="KW-0472">Membrane</keyword>
<evidence type="ECO:0000259" key="4">
    <source>
        <dbReference type="Pfam" id="PF18443"/>
    </source>
</evidence>
<feature type="domain" description="Tle cognate immunity protein 4 N-terminal" evidence="4">
    <location>
        <begin position="55"/>
        <end position="137"/>
    </location>
</feature>
<keyword evidence="6" id="KW-1185">Reference proteome</keyword>
<evidence type="ECO:0000256" key="1">
    <source>
        <dbReference type="SAM" id="MobiDB-lite"/>
    </source>
</evidence>
<evidence type="ECO:0000313" key="6">
    <source>
        <dbReference type="Proteomes" id="UP000297258"/>
    </source>
</evidence>